<dbReference type="AlphaFoldDB" id="A0A2U2B4A7"/>
<name>A0A2U2B4A7_9BACT</name>
<sequence length="90" mass="10172">MYLRIWILSNNAEVGLYRQTLFIVENMAEQKTLMNQCFVCKKEITDKAEKNFNAKTNLPVCNQCKGTEAEKTAEKDALDSLAEGFVCGCI</sequence>
<evidence type="ECO:0000313" key="2">
    <source>
        <dbReference type="Proteomes" id="UP000244956"/>
    </source>
</evidence>
<protein>
    <submittedName>
        <fullName evidence="1">Uncharacterized protein</fullName>
    </submittedName>
</protein>
<dbReference type="Proteomes" id="UP000244956">
    <property type="component" value="Unassembled WGS sequence"/>
</dbReference>
<accession>A0A2U2B4A7</accession>
<comment type="caution">
    <text evidence="1">The sequence shown here is derived from an EMBL/GenBank/DDBJ whole genome shotgun (WGS) entry which is preliminary data.</text>
</comment>
<organism evidence="1 2">
    <name type="scientific">Marinilabilia rubra</name>
    <dbReference type="NCBI Taxonomy" id="2162893"/>
    <lineage>
        <taxon>Bacteria</taxon>
        <taxon>Pseudomonadati</taxon>
        <taxon>Bacteroidota</taxon>
        <taxon>Bacteroidia</taxon>
        <taxon>Marinilabiliales</taxon>
        <taxon>Marinilabiliaceae</taxon>
        <taxon>Marinilabilia</taxon>
    </lineage>
</organism>
<gene>
    <name evidence="1" type="ORF">DDZ16_18260</name>
</gene>
<keyword evidence="2" id="KW-1185">Reference proteome</keyword>
<dbReference type="EMBL" id="QEWP01000022">
    <property type="protein sequence ID" value="PWD97902.1"/>
    <property type="molecule type" value="Genomic_DNA"/>
</dbReference>
<reference evidence="1 2" key="1">
    <citation type="submission" date="2018-05" db="EMBL/GenBank/DDBJ databases">
        <title>Marinilabilia rubrum sp. nov., isolated from saltern sediment.</title>
        <authorList>
            <person name="Zhang R."/>
        </authorList>
    </citation>
    <scope>NUCLEOTIDE SEQUENCE [LARGE SCALE GENOMIC DNA]</scope>
    <source>
        <strain evidence="1 2">WTE16</strain>
    </source>
</reference>
<evidence type="ECO:0000313" key="1">
    <source>
        <dbReference type="EMBL" id="PWD97902.1"/>
    </source>
</evidence>
<proteinExistence type="predicted"/>